<dbReference type="GO" id="GO:0070403">
    <property type="term" value="F:NAD+ binding"/>
    <property type="evidence" value="ECO:0007669"/>
    <property type="project" value="InterPro"/>
</dbReference>
<evidence type="ECO:0000256" key="1">
    <source>
        <dbReference type="ARBA" id="ARBA00005086"/>
    </source>
</evidence>
<accession>A0A132PCW8</accession>
<evidence type="ECO:0000313" key="8">
    <source>
        <dbReference type="Proteomes" id="UP000070612"/>
    </source>
</evidence>
<dbReference type="Gene3D" id="1.10.1040.10">
    <property type="entry name" value="N-(1-d-carboxylethyl)-l-norvaline Dehydrogenase, domain 2"/>
    <property type="match status" value="1"/>
</dbReference>
<feature type="domain" description="3-hydroxyacyl-CoA dehydrogenase NAD binding" evidence="6">
    <location>
        <begin position="10"/>
        <end position="189"/>
    </location>
</feature>
<dbReference type="Gene3D" id="3.40.50.720">
    <property type="entry name" value="NAD(P)-binding Rossmann-like Domain"/>
    <property type="match status" value="1"/>
</dbReference>
<dbReference type="PIRSF" id="PIRSF000105">
    <property type="entry name" value="HCDH"/>
    <property type="match status" value="1"/>
</dbReference>
<dbReference type="Proteomes" id="UP000070612">
    <property type="component" value="Unassembled WGS sequence"/>
</dbReference>
<proteinExistence type="inferred from homology"/>
<evidence type="ECO:0000256" key="2">
    <source>
        <dbReference type="ARBA" id="ARBA00009463"/>
    </source>
</evidence>
<dbReference type="Pfam" id="PF02737">
    <property type="entry name" value="3HCDH_N"/>
    <property type="match status" value="1"/>
</dbReference>
<keyword evidence="3" id="KW-0560">Oxidoreductase</keyword>
<dbReference type="AlphaFoldDB" id="A0A132PCW8"/>
<evidence type="ECO:0000313" key="7">
    <source>
        <dbReference type="EMBL" id="KWX20170.1"/>
    </source>
</evidence>
<organism evidence="7 8">
    <name type="scientific">Mycolicibacterium wolinskyi</name>
    <dbReference type="NCBI Taxonomy" id="59750"/>
    <lineage>
        <taxon>Bacteria</taxon>
        <taxon>Bacillati</taxon>
        <taxon>Actinomycetota</taxon>
        <taxon>Actinomycetes</taxon>
        <taxon>Mycobacteriales</taxon>
        <taxon>Mycobacteriaceae</taxon>
        <taxon>Mycolicibacterium</taxon>
    </lineage>
</organism>
<evidence type="ECO:0000256" key="3">
    <source>
        <dbReference type="ARBA" id="ARBA00023002"/>
    </source>
</evidence>
<dbReference type="InterPro" id="IPR008927">
    <property type="entry name" value="6-PGluconate_DH-like_C_sf"/>
</dbReference>
<dbReference type="PATRIC" id="fig|59750.3.peg.4730"/>
<gene>
    <name evidence="7" type="ORF">AFM11_32020</name>
</gene>
<feature type="site" description="Important for catalytic activity" evidence="4">
    <location>
        <position position="145"/>
    </location>
</feature>
<protein>
    <submittedName>
        <fullName evidence="7">3-hydroxybutyryl-CoA dehydrogenase</fullName>
    </submittedName>
</protein>
<name>A0A132PCW8_9MYCO</name>
<dbReference type="SUPFAM" id="SSF48179">
    <property type="entry name" value="6-phosphogluconate dehydrogenase C-terminal domain-like"/>
    <property type="match status" value="1"/>
</dbReference>
<dbReference type="PANTHER" id="PTHR48075:SF5">
    <property type="entry name" value="3-HYDROXYBUTYRYL-COA DEHYDROGENASE"/>
    <property type="match status" value="1"/>
</dbReference>
<dbReference type="GO" id="GO:0006631">
    <property type="term" value="P:fatty acid metabolic process"/>
    <property type="evidence" value="ECO:0007669"/>
    <property type="project" value="InterPro"/>
</dbReference>
<dbReference type="InterPro" id="IPR022694">
    <property type="entry name" value="3-OHacyl-CoA_DH"/>
</dbReference>
<evidence type="ECO:0000259" key="5">
    <source>
        <dbReference type="Pfam" id="PF00725"/>
    </source>
</evidence>
<dbReference type="FunFam" id="3.40.50.720:FF:000009">
    <property type="entry name" value="Fatty oxidation complex, alpha subunit"/>
    <property type="match status" value="1"/>
</dbReference>
<dbReference type="EMBL" id="LGTW01000030">
    <property type="protein sequence ID" value="KWX20170.1"/>
    <property type="molecule type" value="Genomic_DNA"/>
</dbReference>
<comment type="similarity">
    <text evidence="2">Belongs to the 3-hydroxyacyl-CoA dehydrogenase family.</text>
</comment>
<reference evidence="7 8" key="1">
    <citation type="submission" date="2015-07" db="EMBL/GenBank/DDBJ databases">
        <title>A draft genome sequence of Mycobacterium wolinskyi.</title>
        <authorList>
            <person name="de Man T.J."/>
            <person name="Perry K.A."/>
            <person name="Coulliette A.D."/>
            <person name="Jensen B."/>
            <person name="Toney N.C."/>
            <person name="Limbago B.M."/>
            <person name="Noble-Wang J."/>
        </authorList>
    </citation>
    <scope>NUCLEOTIDE SEQUENCE [LARGE SCALE GENOMIC DNA]</scope>
    <source>
        <strain evidence="7 8">CDC_01</strain>
    </source>
</reference>
<evidence type="ECO:0000256" key="4">
    <source>
        <dbReference type="PIRSR" id="PIRSR000105-1"/>
    </source>
</evidence>
<dbReference type="RefSeq" id="WP_067857849.1">
    <property type="nucleotide sequence ID" value="NZ_LGTW01000030.1"/>
</dbReference>
<dbReference type="InterPro" id="IPR006108">
    <property type="entry name" value="3HC_DH_C"/>
</dbReference>
<dbReference type="InterPro" id="IPR006176">
    <property type="entry name" value="3-OHacyl-CoA_DH_NAD-bd"/>
</dbReference>
<feature type="domain" description="3-hydroxyacyl-CoA dehydrogenase C-terminal" evidence="5">
    <location>
        <begin position="192"/>
        <end position="286"/>
    </location>
</feature>
<sequence>MSTAAAEFTTVGLLGLGTMGAGIAQVFAASGRDVVVLETDQDRIAAGLAVIERFLDGGIAKGKITEADKAAVLARISATTEAADLASVDLVVESVTEDPDIKKALLGKVAEVVGDQTPICTNTSALSVTDLAAALPNPARVAGLHFFNPAPLMRTVEVVRALQTNDALIDRLVALVDTFGDKDAIVVKDRPGFLVNALLLPYLNDVITELDDGLATAEDIDTAIKLGLGYKAGPLELLDMIGLDVQLHATEAAYAATRDPRYAPPPLLRQMVAAGRLGNKTNNGFRTHDSENS</sequence>
<dbReference type="PANTHER" id="PTHR48075">
    <property type="entry name" value="3-HYDROXYACYL-COA DEHYDROGENASE FAMILY PROTEIN"/>
    <property type="match status" value="1"/>
</dbReference>
<dbReference type="Pfam" id="PF00725">
    <property type="entry name" value="3HCDH"/>
    <property type="match status" value="1"/>
</dbReference>
<dbReference type="STRING" id="59750.AWC31_31875"/>
<dbReference type="InterPro" id="IPR036291">
    <property type="entry name" value="NAD(P)-bd_dom_sf"/>
</dbReference>
<keyword evidence="8" id="KW-1185">Reference proteome</keyword>
<dbReference type="SUPFAM" id="SSF51735">
    <property type="entry name" value="NAD(P)-binding Rossmann-fold domains"/>
    <property type="match status" value="1"/>
</dbReference>
<dbReference type="GO" id="GO:0016616">
    <property type="term" value="F:oxidoreductase activity, acting on the CH-OH group of donors, NAD or NADP as acceptor"/>
    <property type="evidence" value="ECO:0007669"/>
    <property type="project" value="InterPro"/>
</dbReference>
<comment type="caution">
    <text evidence="7">The sequence shown here is derived from an EMBL/GenBank/DDBJ whole genome shotgun (WGS) entry which is preliminary data.</text>
</comment>
<comment type="pathway">
    <text evidence="1">Lipid metabolism; butanoate metabolism.</text>
</comment>
<dbReference type="InterPro" id="IPR013328">
    <property type="entry name" value="6PGD_dom2"/>
</dbReference>
<evidence type="ECO:0000259" key="6">
    <source>
        <dbReference type="Pfam" id="PF02737"/>
    </source>
</evidence>